<dbReference type="InterPro" id="IPR017926">
    <property type="entry name" value="GATASE"/>
</dbReference>
<feature type="domain" description="Glutamine amidotransferase" evidence="1">
    <location>
        <begin position="23"/>
        <end position="185"/>
    </location>
</feature>
<dbReference type="Proteomes" id="UP000249633">
    <property type="component" value="Unassembled WGS sequence"/>
</dbReference>
<dbReference type="Gene3D" id="3.40.50.880">
    <property type="match status" value="1"/>
</dbReference>
<dbReference type="PRINTS" id="PR00096">
    <property type="entry name" value="GATASE"/>
</dbReference>
<dbReference type="PANTHER" id="PTHR42695:SF5">
    <property type="entry name" value="GLUTAMINE AMIDOTRANSFERASE YLR126C-RELATED"/>
    <property type="match status" value="1"/>
</dbReference>
<dbReference type="CDD" id="cd01741">
    <property type="entry name" value="GATase1_1"/>
    <property type="match status" value="1"/>
</dbReference>
<dbReference type="GO" id="GO:0016740">
    <property type="term" value="F:transferase activity"/>
    <property type="evidence" value="ECO:0007669"/>
    <property type="project" value="UniProtKB-KW"/>
</dbReference>
<name>A0A2W5DP56_9BURK</name>
<organism evidence="2 3">
    <name type="scientific">Roseateles depolymerans</name>
    <dbReference type="NCBI Taxonomy" id="76731"/>
    <lineage>
        <taxon>Bacteria</taxon>
        <taxon>Pseudomonadati</taxon>
        <taxon>Pseudomonadota</taxon>
        <taxon>Betaproteobacteria</taxon>
        <taxon>Burkholderiales</taxon>
        <taxon>Sphaerotilaceae</taxon>
        <taxon>Roseateles</taxon>
    </lineage>
</organism>
<accession>A0A2W5DP56</accession>
<gene>
    <name evidence="2" type="ORF">DI603_12000</name>
</gene>
<dbReference type="SUPFAM" id="SSF52317">
    <property type="entry name" value="Class I glutamine amidotransferase-like"/>
    <property type="match status" value="1"/>
</dbReference>
<dbReference type="Pfam" id="PF00117">
    <property type="entry name" value="GATase"/>
    <property type="match status" value="1"/>
</dbReference>
<dbReference type="PROSITE" id="PS51273">
    <property type="entry name" value="GATASE_TYPE_1"/>
    <property type="match status" value="1"/>
</dbReference>
<dbReference type="InterPro" id="IPR044992">
    <property type="entry name" value="ChyE-like"/>
</dbReference>
<reference evidence="2 3" key="1">
    <citation type="submission" date="2017-08" db="EMBL/GenBank/DDBJ databases">
        <title>Infants hospitalized years apart are colonized by the same room-sourced microbial strains.</title>
        <authorList>
            <person name="Brooks B."/>
            <person name="Olm M.R."/>
            <person name="Firek B.A."/>
            <person name="Baker R."/>
            <person name="Thomas B.C."/>
            <person name="Morowitz M.J."/>
            <person name="Banfield J.F."/>
        </authorList>
    </citation>
    <scope>NUCLEOTIDE SEQUENCE [LARGE SCALE GENOMIC DNA]</scope>
    <source>
        <strain evidence="2">S2_012_000_R2_81</strain>
    </source>
</reference>
<evidence type="ECO:0000259" key="1">
    <source>
        <dbReference type="Pfam" id="PF00117"/>
    </source>
</evidence>
<evidence type="ECO:0000313" key="2">
    <source>
        <dbReference type="EMBL" id="PZP31574.1"/>
    </source>
</evidence>
<dbReference type="PANTHER" id="PTHR42695">
    <property type="entry name" value="GLUTAMINE AMIDOTRANSFERASE YLR126C-RELATED"/>
    <property type="match status" value="1"/>
</dbReference>
<evidence type="ECO:0000313" key="3">
    <source>
        <dbReference type="Proteomes" id="UP000249633"/>
    </source>
</evidence>
<protein>
    <submittedName>
        <fullName evidence="2">Glutamine amidotransferase</fullName>
    </submittedName>
</protein>
<keyword evidence="2" id="KW-0808">Transferase</keyword>
<dbReference type="AlphaFoldDB" id="A0A2W5DP56"/>
<proteinExistence type="predicted"/>
<comment type="caution">
    <text evidence="2">The sequence shown here is derived from an EMBL/GenBank/DDBJ whole genome shotgun (WGS) entry which is preliminary data.</text>
</comment>
<dbReference type="GO" id="GO:0005829">
    <property type="term" value="C:cytosol"/>
    <property type="evidence" value="ECO:0007669"/>
    <property type="project" value="TreeGrafter"/>
</dbReference>
<sequence length="233" mass="25129">MKKTALALRHLAFEDLGLIGPLLRQRGFDVAYHEAGVDDFHAVDLATLDLLIVLGGPISVEDEARFPWLADELALIRRRLEAKQPLLGLCLGAQLMARALGARVKPMGVKEIGFASVALTAAGQGTALAGLGGQSMLHWHGDQFELPAGLVSLATTPVCPHQAFAPHDKALGLQFHPEVDPARFEQWLVGHVDELDHAGIAPTELRAAMAREAEGLKAALARLMERWLDQALL</sequence>
<dbReference type="EMBL" id="QFOD01000010">
    <property type="protein sequence ID" value="PZP31574.1"/>
    <property type="molecule type" value="Genomic_DNA"/>
</dbReference>
<dbReference type="InterPro" id="IPR029062">
    <property type="entry name" value="Class_I_gatase-like"/>
</dbReference>
<keyword evidence="2" id="KW-0315">Glutamine amidotransferase</keyword>
<dbReference type="NCBIfam" id="NF005458">
    <property type="entry name" value="PRK07053.1"/>
    <property type="match status" value="1"/>
</dbReference>